<comment type="cofactor">
    <cofactor evidence="1 3">
        <name>a divalent metal cation</name>
        <dbReference type="ChEBI" id="CHEBI:60240"/>
    </cofactor>
</comment>
<feature type="site" description="Important for substrate specificity" evidence="3">
    <location>
        <position position="156"/>
    </location>
</feature>
<dbReference type="EMBL" id="LR746496">
    <property type="protein sequence ID" value="CAA7599440.1"/>
    <property type="molecule type" value="Genomic_DNA"/>
</dbReference>
<dbReference type="NCBIfam" id="TIGR00172">
    <property type="entry name" value="maf"/>
    <property type="match status" value="1"/>
</dbReference>
<dbReference type="HAMAP" id="MF_00528">
    <property type="entry name" value="Maf"/>
    <property type="match status" value="1"/>
</dbReference>
<dbReference type="InterPro" id="IPR029001">
    <property type="entry name" value="ITPase-like_fam"/>
</dbReference>
<evidence type="ECO:0000313" key="5">
    <source>
        <dbReference type="EMBL" id="CEJ06755.1"/>
    </source>
</evidence>
<dbReference type="GO" id="GO:0005737">
    <property type="term" value="C:cytoplasm"/>
    <property type="evidence" value="ECO:0007669"/>
    <property type="project" value="UniProtKB-SubCell"/>
</dbReference>
<feature type="active site" description="Proton acceptor" evidence="3">
    <location>
        <position position="73"/>
    </location>
</feature>
<dbReference type="InterPro" id="IPR003697">
    <property type="entry name" value="Maf-like"/>
</dbReference>
<organism evidence="4">
    <name type="scientific">Acididesulfobacillus acetoxydans</name>
    <dbReference type="NCBI Taxonomy" id="1561005"/>
    <lineage>
        <taxon>Bacteria</taxon>
        <taxon>Bacillati</taxon>
        <taxon>Bacillota</taxon>
        <taxon>Clostridia</taxon>
        <taxon>Eubacteriales</taxon>
        <taxon>Peptococcaceae</taxon>
        <taxon>Acididesulfobacillus</taxon>
    </lineage>
</organism>
<comment type="similarity">
    <text evidence="3">Belongs to the Maf family. YhdE subfamily.</text>
</comment>
<accession>A0A8S0X2R5</accession>
<dbReference type="GO" id="GO:0009117">
    <property type="term" value="P:nucleotide metabolic process"/>
    <property type="evidence" value="ECO:0007669"/>
    <property type="project" value="UniProtKB-KW"/>
</dbReference>
<keyword evidence="6" id="KW-1185">Reference proteome</keyword>
<dbReference type="PANTHER" id="PTHR43213:SF5">
    <property type="entry name" value="BIFUNCTIONAL DTTP_UTP PYROPHOSPHATASE_METHYLTRANSFERASE PROTEIN-RELATED"/>
    <property type="match status" value="1"/>
</dbReference>
<keyword evidence="3" id="KW-0546">Nucleotide metabolism</keyword>
<comment type="catalytic activity">
    <reaction evidence="3">
        <text>dTTP + H2O = dTMP + diphosphate + H(+)</text>
        <dbReference type="Rhea" id="RHEA:28534"/>
        <dbReference type="ChEBI" id="CHEBI:15377"/>
        <dbReference type="ChEBI" id="CHEBI:15378"/>
        <dbReference type="ChEBI" id="CHEBI:33019"/>
        <dbReference type="ChEBI" id="CHEBI:37568"/>
        <dbReference type="ChEBI" id="CHEBI:63528"/>
        <dbReference type="EC" id="3.6.1.9"/>
    </reaction>
</comment>
<evidence type="ECO:0000256" key="2">
    <source>
        <dbReference type="ARBA" id="ARBA00022801"/>
    </source>
</evidence>
<dbReference type="PANTHER" id="PTHR43213">
    <property type="entry name" value="BIFUNCTIONAL DTTP/UTP PYROPHOSPHATASE/METHYLTRANSFERASE PROTEIN-RELATED"/>
    <property type="match status" value="1"/>
</dbReference>
<dbReference type="EMBL" id="CDGJ01000033">
    <property type="protein sequence ID" value="CEJ06755.1"/>
    <property type="molecule type" value="Genomic_DNA"/>
</dbReference>
<dbReference type="KEGG" id="aacx:DEACI_0062"/>
<keyword evidence="2 3" id="KW-0378">Hydrolase</keyword>
<dbReference type="GO" id="GO:0047429">
    <property type="term" value="F:nucleoside triphosphate diphosphatase activity"/>
    <property type="evidence" value="ECO:0007669"/>
    <property type="project" value="UniProtKB-EC"/>
</dbReference>
<comment type="subcellular location">
    <subcellularLocation>
        <location evidence="3">Cytoplasm</location>
    </subcellularLocation>
</comment>
<dbReference type="EC" id="3.6.1.9" evidence="3"/>
<proteinExistence type="inferred from homology"/>
<sequence>MLVLASSSPRRRMLLGDWGYEFALVFPTVKEELPAGIPPETGVRILAEWKAEAGLVRWLKDGGGHEDVILAADTLVVLGGQTLGKPAGAEEAAAMLLRLSGKEHSVLTGVALRDGVRLESGWVETRVCFRDLSPAEIAAYVRTGEPLDKAGAYGIQGPAGAFVREFTGSLSNVIGLPMEYVAERLEAWGIRQERHRPA</sequence>
<comment type="caution">
    <text evidence="3">Lacks conserved residue(s) required for the propagation of feature annotation.</text>
</comment>
<evidence type="ECO:0000313" key="6">
    <source>
        <dbReference type="Proteomes" id="UP001071230"/>
    </source>
</evidence>
<dbReference type="PIRSF" id="PIRSF006305">
    <property type="entry name" value="Maf"/>
    <property type="match status" value="1"/>
</dbReference>
<reference evidence="4" key="2">
    <citation type="submission" date="2020-01" db="EMBL/GenBank/DDBJ databases">
        <authorList>
            <person name="Hornung B."/>
        </authorList>
    </citation>
    <scope>NUCLEOTIDE SEQUENCE</scope>
    <source>
        <strain evidence="4">PacBioINE</strain>
    </source>
</reference>
<dbReference type="CDD" id="cd00555">
    <property type="entry name" value="Maf"/>
    <property type="match status" value="1"/>
</dbReference>
<evidence type="ECO:0000313" key="4">
    <source>
        <dbReference type="EMBL" id="CAA7599440.1"/>
    </source>
</evidence>
<dbReference type="Proteomes" id="UP001071230">
    <property type="component" value="Unassembled WGS sequence"/>
</dbReference>
<dbReference type="Gene3D" id="3.90.950.10">
    <property type="match status" value="1"/>
</dbReference>
<evidence type="ECO:0000256" key="3">
    <source>
        <dbReference type="HAMAP-Rule" id="MF_00528"/>
    </source>
</evidence>
<keyword evidence="3" id="KW-0963">Cytoplasm</keyword>
<evidence type="ECO:0000256" key="1">
    <source>
        <dbReference type="ARBA" id="ARBA00001968"/>
    </source>
</evidence>
<dbReference type="SUPFAM" id="SSF52972">
    <property type="entry name" value="ITPase-like"/>
    <property type="match status" value="1"/>
</dbReference>
<comment type="catalytic activity">
    <reaction evidence="3">
        <text>UTP + H2O = UMP + diphosphate + H(+)</text>
        <dbReference type="Rhea" id="RHEA:29395"/>
        <dbReference type="ChEBI" id="CHEBI:15377"/>
        <dbReference type="ChEBI" id="CHEBI:15378"/>
        <dbReference type="ChEBI" id="CHEBI:33019"/>
        <dbReference type="ChEBI" id="CHEBI:46398"/>
        <dbReference type="ChEBI" id="CHEBI:57865"/>
        <dbReference type="EC" id="3.6.1.9"/>
    </reaction>
</comment>
<feature type="site" description="Important for substrate specificity" evidence="3">
    <location>
        <position position="10"/>
    </location>
</feature>
<comment type="function">
    <text evidence="3">Nucleoside triphosphate pyrophosphatase that hydrolyzes dTTP and UTP. May have a dual role in cell division arrest and in preventing the incorporation of modified nucleotides into cellular nucleic acids.</text>
</comment>
<gene>
    <name evidence="4" type="ORF">DEACI_0062</name>
    <name evidence="5" type="ORF">DEACI_1206</name>
</gene>
<dbReference type="Proteomes" id="UP000836597">
    <property type="component" value="Chromosome"/>
</dbReference>
<feature type="site" description="Important for substrate specificity" evidence="3">
    <location>
        <position position="74"/>
    </location>
</feature>
<dbReference type="AlphaFoldDB" id="A0A8S0X2R5"/>
<dbReference type="Pfam" id="PF02545">
    <property type="entry name" value="Maf"/>
    <property type="match status" value="1"/>
</dbReference>
<name>A0A8S0X2R5_9FIRM</name>
<reference evidence="5" key="1">
    <citation type="submission" date="2014-11" db="EMBL/GenBank/DDBJ databases">
        <authorList>
            <person name="Hornung B.V."/>
        </authorList>
    </citation>
    <scope>NUCLEOTIDE SEQUENCE</scope>
    <source>
        <strain evidence="5">INE</strain>
    </source>
</reference>
<protein>
    <recommendedName>
        <fullName evidence="3">dTTP/UTP pyrophosphatase</fullName>
        <shortName evidence="3">dTTPase/UTPase</shortName>
        <ecNumber evidence="3">3.6.1.9</ecNumber>
    </recommendedName>
    <alternativeName>
        <fullName evidence="3">Nucleoside triphosphate pyrophosphatase</fullName>
    </alternativeName>
    <alternativeName>
        <fullName evidence="3">Nucleotide pyrophosphatase</fullName>
        <shortName evidence="3">Nucleotide PPase</shortName>
    </alternativeName>
</protein>